<protein>
    <submittedName>
        <fullName evidence="1">Uncharacterized protein</fullName>
    </submittedName>
</protein>
<dbReference type="Proteomes" id="UP001186974">
    <property type="component" value="Unassembled WGS sequence"/>
</dbReference>
<keyword evidence="2" id="KW-1185">Reference proteome</keyword>
<accession>A0ACC3DPU5</accession>
<name>A0ACC3DPU5_9PEZI</name>
<proteinExistence type="predicted"/>
<feature type="non-terminal residue" evidence="1">
    <location>
        <position position="356"/>
    </location>
</feature>
<comment type="caution">
    <text evidence="1">The sequence shown here is derived from an EMBL/GenBank/DDBJ whole genome shotgun (WGS) entry which is preliminary data.</text>
</comment>
<reference evidence="1" key="1">
    <citation type="submission" date="2024-09" db="EMBL/GenBank/DDBJ databases">
        <title>Black Yeasts Isolated from many extreme environments.</title>
        <authorList>
            <person name="Coleine C."/>
            <person name="Stajich J.E."/>
            <person name="Selbmann L."/>
        </authorList>
    </citation>
    <scope>NUCLEOTIDE SEQUENCE</scope>
    <source>
        <strain evidence="1">CCFEE 5737</strain>
    </source>
</reference>
<organism evidence="1 2">
    <name type="scientific">Coniosporium uncinatum</name>
    <dbReference type="NCBI Taxonomy" id="93489"/>
    <lineage>
        <taxon>Eukaryota</taxon>
        <taxon>Fungi</taxon>
        <taxon>Dikarya</taxon>
        <taxon>Ascomycota</taxon>
        <taxon>Pezizomycotina</taxon>
        <taxon>Dothideomycetes</taxon>
        <taxon>Dothideomycetes incertae sedis</taxon>
        <taxon>Coniosporium</taxon>
    </lineage>
</organism>
<gene>
    <name evidence="1" type="ORF">LTS18_007030</name>
</gene>
<evidence type="ECO:0000313" key="1">
    <source>
        <dbReference type="EMBL" id="KAK3078626.1"/>
    </source>
</evidence>
<dbReference type="EMBL" id="JAWDJW010001737">
    <property type="protein sequence ID" value="KAK3078626.1"/>
    <property type="molecule type" value="Genomic_DNA"/>
</dbReference>
<sequence>MDPKKIDEEAVDVPHYTEDKKDGFSDTAGRRQSDIYEAMQRNPSAKLKNPLAAFTKQELFDDVEQFAREKDLMHAIEDLRKGALVAQRPKDFETFSELSDEEKQTLRNEMRQTDHRWRQPWMMYFMTVLCAGSAIVQGMDQTVVNGAQIFYFREFGIETAEYVWIQGLVNGAPYLCSVCLGCWTSAPSNRLFGRRGTIFIGCAVSVVSPIWQAVTNSWWHLFIARFFMGFAIGAKSSTTPVYGAECAPAIIRGALVMMWQMWTAFGIMIGFISSVVFYNVQAPAGANYQYLNWRLMLGSAALPPLFVAAQIFLCPESPRWYMTKNKYNKAFNALCRFRNSKLQAARDVYYIHKLLE</sequence>
<evidence type="ECO:0000313" key="2">
    <source>
        <dbReference type="Proteomes" id="UP001186974"/>
    </source>
</evidence>